<keyword evidence="6 8" id="KW-0472">Membrane</keyword>
<dbReference type="GO" id="GO:0005351">
    <property type="term" value="F:carbohydrate:proton symporter activity"/>
    <property type="evidence" value="ECO:0007669"/>
    <property type="project" value="TreeGrafter"/>
</dbReference>
<organism evidence="10 11">
    <name type="scientific">Aaosphaeria arxii CBS 175.79</name>
    <dbReference type="NCBI Taxonomy" id="1450172"/>
    <lineage>
        <taxon>Eukaryota</taxon>
        <taxon>Fungi</taxon>
        <taxon>Dikarya</taxon>
        <taxon>Ascomycota</taxon>
        <taxon>Pezizomycotina</taxon>
        <taxon>Dothideomycetes</taxon>
        <taxon>Pleosporomycetidae</taxon>
        <taxon>Pleosporales</taxon>
        <taxon>Pleosporales incertae sedis</taxon>
        <taxon>Aaosphaeria</taxon>
    </lineage>
</organism>
<gene>
    <name evidence="10" type="ORF">BU24DRAFT_455665</name>
</gene>
<feature type="transmembrane region" description="Helical" evidence="8">
    <location>
        <begin position="84"/>
        <end position="103"/>
    </location>
</feature>
<dbReference type="InterPro" id="IPR003663">
    <property type="entry name" value="Sugar/inositol_transpt"/>
</dbReference>
<name>A0A6A5XA61_9PLEO</name>
<keyword evidence="11" id="KW-1185">Reference proteome</keyword>
<dbReference type="InterPro" id="IPR036259">
    <property type="entry name" value="MFS_trans_sf"/>
</dbReference>
<feature type="transmembrane region" description="Helical" evidence="8">
    <location>
        <begin position="301"/>
        <end position="321"/>
    </location>
</feature>
<evidence type="ECO:0000259" key="9">
    <source>
        <dbReference type="PROSITE" id="PS50850"/>
    </source>
</evidence>
<dbReference type="OrthoDB" id="6133115at2759"/>
<dbReference type="EMBL" id="ML978078">
    <property type="protein sequence ID" value="KAF2009746.1"/>
    <property type="molecule type" value="Genomic_DNA"/>
</dbReference>
<evidence type="ECO:0000256" key="1">
    <source>
        <dbReference type="ARBA" id="ARBA00004141"/>
    </source>
</evidence>
<dbReference type="GeneID" id="54288782"/>
<feature type="transmembrane region" description="Helical" evidence="8">
    <location>
        <begin position="399"/>
        <end position="418"/>
    </location>
</feature>
<evidence type="ECO:0000313" key="11">
    <source>
        <dbReference type="Proteomes" id="UP000799778"/>
    </source>
</evidence>
<feature type="transmembrane region" description="Helical" evidence="8">
    <location>
        <begin position="333"/>
        <end position="354"/>
    </location>
</feature>
<evidence type="ECO:0000313" key="10">
    <source>
        <dbReference type="EMBL" id="KAF2009746.1"/>
    </source>
</evidence>
<dbReference type="PROSITE" id="PS50850">
    <property type="entry name" value="MFS"/>
    <property type="match status" value="1"/>
</dbReference>
<dbReference type="AlphaFoldDB" id="A0A6A5XA61"/>
<accession>A0A6A5XA61</accession>
<comment type="subcellular location">
    <subcellularLocation>
        <location evidence="1">Membrane</location>
        <topology evidence="1">Multi-pass membrane protein</topology>
    </subcellularLocation>
</comment>
<dbReference type="Pfam" id="PF00083">
    <property type="entry name" value="Sugar_tr"/>
    <property type="match status" value="1"/>
</dbReference>
<feature type="transmembrane region" description="Helical" evidence="8">
    <location>
        <begin position="142"/>
        <end position="160"/>
    </location>
</feature>
<comment type="similarity">
    <text evidence="2 7">Belongs to the major facilitator superfamily. Sugar transporter (TC 2.A.1.1) family.</text>
</comment>
<evidence type="ECO:0000256" key="4">
    <source>
        <dbReference type="ARBA" id="ARBA00022692"/>
    </source>
</evidence>
<feature type="transmembrane region" description="Helical" evidence="8">
    <location>
        <begin position="269"/>
        <end position="289"/>
    </location>
</feature>
<dbReference type="SUPFAM" id="SSF103473">
    <property type="entry name" value="MFS general substrate transporter"/>
    <property type="match status" value="1"/>
</dbReference>
<feature type="transmembrane region" description="Helical" evidence="8">
    <location>
        <begin position="52"/>
        <end position="72"/>
    </location>
</feature>
<feature type="transmembrane region" description="Helical" evidence="8">
    <location>
        <begin position="172"/>
        <end position="195"/>
    </location>
</feature>
<feature type="transmembrane region" description="Helical" evidence="8">
    <location>
        <begin position="12"/>
        <end position="32"/>
    </location>
</feature>
<dbReference type="PANTHER" id="PTHR48022">
    <property type="entry name" value="PLASTIDIC GLUCOSE TRANSPORTER 4"/>
    <property type="match status" value="1"/>
</dbReference>
<sequence>MFDSIKGRLLYRLMRMSCGVSFMLYGYDAGVLGGVQTTKPFLDAMGHPTGAYVIPMIASSYTLAACVCSLFVSIVGMPLGRRNIILLGNLCVIIGASLQASAWSVPQIIVGRIVCGFGIGFISCTVPMYLSEMSITPGERGPEVAFTCALLITGIPIAYWMDFGFTRLNTQISWRFPIGFQGFFALISGSVMLFLPDTPRWYYAKGRESDGDGVLIKLHDKALDHPDVQYMKQEIMASLKLESEEENKFNILSLFWDNTDLKAGRRIRIAFLVLSIQQMMGINLSVYYSTVIFKNVGLSDFLSQLLAAIMNTMFAIGTYPLPPTIEKFGRRRIMFWSAFVCSLFMTVFVALIGIPNPSLSTQWAAAIVICVWNMVFGYGWIGVPWLYGPEIAPLKHRHIGGAAGAFGEWLFSFITVFAGGIALEKVGWKIWIWMLLSNWIAMPFVWFMCPETTGKTLEEIDILFAKESVRDGILAGQLMRDRSEVEKADNVKIEEV</sequence>
<dbReference type="Proteomes" id="UP000799778">
    <property type="component" value="Unassembled WGS sequence"/>
</dbReference>
<dbReference type="InterPro" id="IPR005828">
    <property type="entry name" value="MFS_sugar_transport-like"/>
</dbReference>
<evidence type="ECO:0000256" key="8">
    <source>
        <dbReference type="SAM" id="Phobius"/>
    </source>
</evidence>
<evidence type="ECO:0000256" key="7">
    <source>
        <dbReference type="RuleBase" id="RU003346"/>
    </source>
</evidence>
<dbReference type="PANTHER" id="PTHR48022:SF2">
    <property type="entry name" value="PLASTIDIC GLUCOSE TRANSPORTER 4"/>
    <property type="match status" value="1"/>
</dbReference>
<dbReference type="RefSeq" id="XP_033378085.1">
    <property type="nucleotide sequence ID" value="XM_033531385.1"/>
</dbReference>
<dbReference type="Gene3D" id="1.20.1250.20">
    <property type="entry name" value="MFS general substrate transporter like domains"/>
    <property type="match status" value="1"/>
</dbReference>
<keyword evidence="3 7" id="KW-0813">Transport</keyword>
<proteinExistence type="inferred from homology"/>
<keyword evidence="5 8" id="KW-1133">Transmembrane helix</keyword>
<dbReference type="InterPro" id="IPR020846">
    <property type="entry name" value="MFS_dom"/>
</dbReference>
<evidence type="ECO:0000256" key="5">
    <source>
        <dbReference type="ARBA" id="ARBA00022989"/>
    </source>
</evidence>
<evidence type="ECO:0000256" key="3">
    <source>
        <dbReference type="ARBA" id="ARBA00022448"/>
    </source>
</evidence>
<evidence type="ECO:0000256" key="2">
    <source>
        <dbReference type="ARBA" id="ARBA00010992"/>
    </source>
</evidence>
<keyword evidence="4 8" id="KW-0812">Transmembrane</keyword>
<feature type="transmembrane region" description="Helical" evidence="8">
    <location>
        <begin position="430"/>
        <end position="449"/>
    </location>
</feature>
<reference evidence="10" key="1">
    <citation type="journal article" date="2020" name="Stud. Mycol.">
        <title>101 Dothideomycetes genomes: a test case for predicting lifestyles and emergence of pathogens.</title>
        <authorList>
            <person name="Haridas S."/>
            <person name="Albert R."/>
            <person name="Binder M."/>
            <person name="Bloem J."/>
            <person name="Labutti K."/>
            <person name="Salamov A."/>
            <person name="Andreopoulos B."/>
            <person name="Baker S."/>
            <person name="Barry K."/>
            <person name="Bills G."/>
            <person name="Bluhm B."/>
            <person name="Cannon C."/>
            <person name="Castanera R."/>
            <person name="Culley D."/>
            <person name="Daum C."/>
            <person name="Ezra D."/>
            <person name="Gonzalez J."/>
            <person name="Henrissat B."/>
            <person name="Kuo A."/>
            <person name="Liang C."/>
            <person name="Lipzen A."/>
            <person name="Lutzoni F."/>
            <person name="Magnuson J."/>
            <person name="Mondo S."/>
            <person name="Nolan M."/>
            <person name="Ohm R."/>
            <person name="Pangilinan J."/>
            <person name="Park H.-J."/>
            <person name="Ramirez L."/>
            <person name="Alfaro M."/>
            <person name="Sun H."/>
            <person name="Tritt A."/>
            <person name="Yoshinaga Y."/>
            <person name="Zwiers L.-H."/>
            <person name="Turgeon B."/>
            <person name="Goodwin S."/>
            <person name="Spatafora J."/>
            <person name="Crous P."/>
            <person name="Grigoriev I."/>
        </authorList>
    </citation>
    <scope>NUCLEOTIDE SEQUENCE</scope>
    <source>
        <strain evidence="10">CBS 175.79</strain>
    </source>
</reference>
<feature type="transmembrane region" description="Helical" evidence="8">
    <location>
        <begin position="109"/>
        <end position="130"/>
    </location>
</feature>
<evidence type="ECO:0000256" key="6">
    <source>
        <dbReference type="ARBA" id="ARBA00023136"/>
    </source>
</evidence>
<protein>
    <submittedName>
        <fullName evidence="10">General substrate transporter</fullName>
    </submittedName>
</protein>
<feature type="transmembrane region" description="Helical" evidence="8">
    <location>
        <begin position="366"/>
        <end position="387"/>
    </location>
</feature>
<dbReference type="NCBIfam" id="TIGR00879">
    <property type="entry name" value="SP"/>
    <property type="match status" value="1"/>
</dbReference>
<dbReference type="InterPro" id="IPR050360">
    <property type="entry name" value="MFS_Sugar_Transporters"/>
</dbReference>
<dbReference type="GO" id="GO:0016020">
    <property type="term" value="C:membrane"/>
    <property type="evidence" value="ECO:0007669"/>
    <property type="project" value="UniProtKB-SubCell"/>
</dbReference>
<feature type="domain" description="Major facilitator superfamily (MFS) profile" evidence="9">
    <location>
        <begin position="14"/>
        <end position="453"/>
    </location>
</feature>
<dbReference type="PRINTS" id="PR00171">
    <property type="entry name" value="SUGRTRNSPORT"/>
</dbReference>